<keyword evidence="7" id="KW-0520">NAD</keyword>
<evidence type="ECO:0000313" key="10">
    <source>
        <dbReference type="EMBL" id="CAD8251514.1"/>
    </source>
</evidence>
<dbReference type="SUPFAM" id="SSF52374">
    <property type="entry name" value="Nucleotidylyl transferase"/>
    <property type="match status" value="1"/>
</dbReference>
<evidence type="ECO:0000256" key="1">
    <source>
        <dbReference type="ARBA" id="ARBA00004790"/>
    </source>
</evidence>
<dbReference type="EMBL" id="HBEA01001361">
    <property type="protein sequence ID" value="CAD8251514.1"/>
    <property type="molecule type" value="Transcribed_RNA"/>
</dbReference>
<comment type="pathway">
    <text evidence="1">Cofactor biosynthesis; NAD(+) biosynthesis.</text>
</comment>
<evidence type="ECO:0000256" key="6">
    <source>
        <dbReference type="ARBA" id="ARBA00022840"/>
    </source>
</evidence>
<evidence type="ECO:0000256" key="3">
    <source>
        <dbReference type="ARBA" id="ARBA00022679"/>
    </source>
</evidence>
<keyword evidence="8" id="KW-1133">Transmembrane helix</keyword>
<dbReference type="InterPro" id="IPR014729">
    <property type="entry name" value="Rossmann-like_a/b/a_fold"/>
</dbReference>
<keyword evidence="3" id="KW-0808">Transferase</keyword>
<name>A0A7R9U1C6_9STRA</name>
<dbReference type="AlphaFoldDB" id="A0A7R9U1C6"/>
<keyword evidence="8" id="KW-0472">Membrane</keyword>
<dbReference type="GO" id="GO:0070566">
    <property type="term" value="F:adenylyltransferase activity"/>
    <property type="evidence" value="ECO:0007669"/>
    <property type="project" value="UniProtKB-ARBA"/>
</dbReference>
<dbReference type="Gene3D" id="3.40.50.620">
    <property type="entry name" value="HUPs"/>
    <property type="match status" value="1"/>
</dbReference>
<dbReference type="GO" id="GO:0009435">
    <property type="term" value="P:NAD+ biosynthetic process"/>
    <property type="evidence" value="ECO:0007669"/>
    <property type="project" value="InterPro"/>
</dbReference>
<dbReference type="Pfam" id="PF01467">
    <property type="entry name" value="CTP_transf_like"/>
    <property type="match status" value="1"/>
</dbReference>
<sequence>MVVEARDTGQFSEVWILPVYAHMFDAKRKVLASFSHRMELCRRNFEHLSTESCVVRVLGVEKDVYMAKRQSARSLRVGTADVLDYLSERHPEKSFSFLMGADTYRDLVSGKWRRSEELLRRLSFVVFRRGSDDATLYAQGRCQDTFLDSKHLTDISSTAIRDSLDLDFLQKNLRKEVLDYILRHHLYSIGRQRLHRRRAHYWRYAAGVLGMSVAAIFVYRWVQPARGK</sequence>
<evidence type="ECO:0000256" key="8">
    <source>
        <dbReference type="SAM" id="Phobius"/>
    </source>
</evidence>
<keyword evidence="2" id="KW-0662">Pyridine nucleotide biosynthesis</keyword>
<evidence type="ECO:0000256" key="4">
    <source>
        <dbReference type="ARBA" id="ARBA00022695"/>
    </source>
</evidence>
<evidence type="ECO:0000259" key="9">
    <source>
        <dbReference type="Pfam" id="PF01467"/>
    </source>
</evidence>
<keyword evidence="6" id="KW-0067">ATP-binding</keyword>
<evidence type="ECO:0000256" key="2">
    <source>
        <dbReference type="ARBA" id="ARBA00022642"/>
    </source>
</evidence>
<dbReference type="GO" id="GO:0005524">
    <property type="term" value="F:ATP binding"/>
    <property type="evidence" value="ECO:0007669"/>
    <property type="project" value="UniProtKB-KW"/>
</dbReference>
<protein>
    <recommendedName>
        <fullName evidence="9">Cytidyltransferase-like domain-containing protein</fullName>
    </recommendedName>
</protein>
<keyword evidence="4" id="KW-0548">Nucleotidyltransferase</keyword>
<reference evidence="10" key="1">
    <citation type="submission" date="2021-01" db="EMBL/GenBank/DDBJ databases">
        <authorList>
            <person name="Corre E."/>
            <person name="Pelletier E."/>
            <person name="Niang G."/>
            <person name="Scheremetjew M."/>
            <person name="Finn R."/>
            <person name="Kale V."/>
            <person name="Holt S."/>
            <person name="Cochrane G."/>
            <person name="Meng A."/>
            <person name="Brown T."/>
            <person name="Cohen L."/>
        </authorList>
    </citation>
    <scope>NUCLEOTIDE SEQUENCE</scope>
    <source>
        <strain evidence="10">CCMP2078</strain>
    </source>
</reference>
<evidence type="ECO:0000256" key="5">
    <source>
        <dbReference type="ARBA" id="ARBA00022741"/>
    </source>
</evidence>
<keyword evidence="5" id="KW-0547">Nucleotide-binding</keyword>
<dbReference type="PANTHER" id="PTHR39321">
    <property type="entry name" value="NICOTINATE-NUCLEOTIDE ADENYLYLTRANSFERASE-RELATED"/>
    <property type="match status" value="1"/>
</dbReference>
<accession>A0A7R9U1C6</accession>
<gene>
    <name evidence="10" type="ORF">PPYR1160_LOCUS1005</name>
</gene>
<dbReference type="InterPro" id="IPR005248">
    <property type="entry name" value="NadD/NMNAT"/>
</dbReference>
<dbReference type="InterPro" id="IPR004821">
    <property type="entry name" value="Cyt_trans-like"/>
</dbReference>
<evidence type="ECO:0000256" key="7">
    <source>
        <dbReference type="ARBA" id="ARBA00023027"/>
    </source>
</evidence>
<feature type="transmembrane region" description="Helical" evidence="8">
    <location>
        <begin position="201"/>
        <end position="222"/>
    </location>
</feature>
<dbReference type="PANTHER" id="PTHR39321:SF3">
    <property type="entry name" value="PHOSPHOPANTETHEINE ADENYLYLTRANSFERASE"/>
    <property type="match status" value="1"/>
</dbReference>
<feature type="domain" description="Cytidyltransferase-like" evidence="9">
    <location>
        <begin position="10"/>
        <end position="162"/>
    </location>
</feature>
<organism evidence="10">
    <name type="scientific">Pinguiococcus pyrenoidosus</name>
    <dbReference type="NCBI Taxonomy" id="172671"/>
    <lineage>
        <taxon>Eukaryota</taxon>
        <taxon>Sar</taxon>
        <taxon>Stramenopiles</taxon>
        <taxon>Ochrophyta</taxon>
        <taxon>Pinguiophyceae</taxon>
        <taxon>Pinguiochrysidales</taxon>
        <taxon>Pinguiochrysidaceae</taxon>
        <taxon>Pinguiococcus</taxon>
    </lineage>
</organism>
<keyword evidence="8" id="KW-0812">Transmembrane</keyword>
<proteinExistence type="predicted"/>